<dbReference type="InterPro" id="IPR029063">
    <property type="entry name" value="SAM-dependent_MTases_sf"/>
</dbReference>
<keyword evidence="1" id="KW-0620">Polyamine biosynthesis</keyword>
<evidence type="ECO:0000313" key="4">
    <source>
        <dbReference type="Proteomes" id="UP000183487"/>
    </source>
</evidence>
<dbReference type="SUPFAM" id="SSF53335">
    <property type="entry name" value="S-adenosyl-L-methionine-dependent methyltransferases"/>
    <property type="match status" value="1"/>
</dbReference>
<feature type="compositionally biased region" description="Basic and acidic residues" evidence="2">
    <location>
        <begin position="8"/>
        <end position="21"/>
    </location>
</feature>
<evidence type="ECO:0000256" key="1">
    <source>
        <dbReference type="ARBA" id="ARBA00023115"/>
    </source>
</evidence>
<dbReference type="RefSeq" id="WP_074763427.1">
    <property type="nucleotide sequence ID" value="NZ_FNKP01000001.1"/>
</dbReference>
<sequence>MTNLIKRASAEARAFRSRDADSVGGKQKTAKSVQKAAQKPARNSKRALHDDDLQDAPQIETPRKPRFAPVTFSEEGGVRFLHFGTEWVQGAMRLRKPDHIELEYAQQMMAWLLFIETPKRIVQLGLGAAALTKFAYRFLPDAKVEAVEVNPAVVIAAHAMFGLPQDDARLTVHEIDAWDFVNDRANHGTIGALQIDVYDATARGPVLDSVGFYRAVRACLTDAGVVTVNLFGDHPSFVRNMKRLNEAFDGRVVALPEVHDGNRIAIAFSGPALDVPFSALQTRAKLIEAELGLPARKWIKGLQESTGQNGESFSV</sequence>
<dbReference type="Proteomes" id="UP000183487">
    <property type="component" value="Unassembled WGS sequence"/>
</dbReference>
<evidence type="ECO:0000313" key="3">
    <source>
        <dbReference type="EMBL" id="SDQ38401.1"/>
    </source>
</evidence>
<organism evidence="3 4">
    <name type="scientific">Paraburkholderia fungorum</name>
    <dbReference type="NCBI Taxonomy" id="134537"/>
    <lineage>
        <taxon>Bacteria</taxon>
        <taxon>Pseudomonadati</taxon>
        <taxon>Pseudomonadota</taxon>
        <taxon>Betaproteobacteria</taxon>
        <taxon>Burkholderiales</taxon>
        <taxon>Burkholderiaceae</taxon>
        <taxon>Paraburkholderia</taxon>
    </lineage>
</organism>
<reference evidence="4" key="1">
    <citation type="submission" date="2016-10" db="EMBL/GenBank/DDBJ databases">
        <authorList>
            <person name="Varghese N."/>
        </authorList>
    </citation>
    <scope>NUCLEOTIDE SEQUENCE [LARGE SCALE GENOMIC DNA]</scope>
    <source>
        <strain evidence="4">GAS106B</strain>
    </source>
</reference>
<name>A0A1H1AFQ6_9BURK</name>
<accession>A0A1H1AFQ6</accession>
<evidence type="ECO:0000256" key="2">
    <source>
        <dbReference type="SAM" id="MobiDB-lite"/>
    </source>
</evidence>
<feature type="region of interest" description="Disordered" evidence="2">
    <location>
        <begin position="1"/>
        <end position="64"/>
    </location>
</feature>
<dbReference type="PANTHER" id="PTHR43317">
    <property type="entry name" value="THERMOSPERMINE SYNTHASE ACAULIS5"/>
    <property type="match status" value="1"/>
</dbReference>
<gene>
    <name evidence="3" type="ORF">SAMN05443245_1168</name>
</gene>
<protein>
    <submittedName>
        <fullName evidence="3">Spermidine synthase</fullName>
    </submittedName>
</protein>
<dbReference type="PANTHER" id="PTHR43317:SF1">
    <property type="entry name" value="THERMOSPERMINE SYNTHASE ACAULIS5"/>
    <property type="match status" value="1"/>
</dbReference>
<keyword evidence="4" id="KW-1185">Reference proteome</keyword>
<dbReference type="OrthoDB" id="117774at2"/>
<dbReference type="Gene3D" id="3.40.50.150">
    <property type="entry name" value="Vaccinia Virus protein VP39"/>
    <property type="match status" value="1"/>
</dbReference>
<proteinExistence type="predicted"/>
<dbReference type="EMBL" id="FNKP01000001">
    <property type="protein sequence ID" value="SDQ38401.1"/>
    <property type="molecule type" value="Genomic_DNA"/>
</dbReference>
<dbReference type="GO" id="GO:0006596">
    <property type="term" value="P:polyamine biosynthetic process"/>
    <property type="evidence" value="ECO:0007669"/>
    <property type="project" value="UniProtKB-KW"/>
</dbReference>
<dbReference type="AlphaFoldDB" id="A0A1H1AFQ6"/>